<dbReference type="SUPFAM" id="SSF51445">
    <property type="entry name" value="(Trans)glycosidases"/>
    <property type="match status" value="1"/>
</dbReference>
<dbReference type="InterPro" id="IPR040719">
    <property type="entry name" value="DUF5597"/>
</dbReference>
<evidence type="ECO:0000256" key="2">
    <source>
        <dbReference type="ARBA" id="ARBA00023295"/>
    </source>
</evidence>
<evidence type="ECO:0000256" key="3">
    <source>
        <dbReference type="SAM" id="SignalP"/>
    </source>
</evidence>
<dbReference type="FunFam" id="3.20.20.80:FF:000135">
    <property type="entry name" value="Beta-galactosidase, putative, bgl35A"/>
    <property type="match status" value="1"/>
</dbReference>
<gene>
    <name evidence="6" type="ORF">FHS54_000892</name>
</gene>
<evidence type="ECO:0000256" key="1">
    <source>
        <dbReference type="ARBA" id="ARBA00022801"/>
    </source>
</evidence>
<feature type="chain" id="PRO_5032679462" evidence="3">
    <location>
        <begin position="26"/>
        <end position="538"/>
    </location>
</feature>
<organism evidence="6 7">
    <name type="scientific">Sphingobium vermicomposti</name>
    <dbReference type="NCBI Taxonomy" id="529005"/>
    <lineage>
        <taxon>Bacteria</taxon>
        <taxon>Pseudomonadati</taxon>
        <taxon>Pseudomonadota</taxon>
        <taxon>Alphaproteobacteria</taxon>
        <taxon>Sphingomonadales</taxon>
        <taxon>Sphingomonadaceae</taxon>
        <taxon>Sphingobium</taxon>
    </lineage>
</organism>
<dbReference type="RefSeq" id="WP_167302545.1">
    <property type="nucleotide sequence ID" value="NZ_JAASQR010000001.1"/>
</dbReference>
<evidence type="ECO:0000259" key="5">
    <source>
        <dbReference type="Pfam" id="PF18120"/>
    </source>
</evidence>
<comment type="caution">
    <text evidence="6">The sequence shown here is derived from an EMBL/GenBank/DDBJ whole genome shotgun (WGS) entry which is preliminary data.</text>
</comment>
<dbReference type="GO" id="GO:0009341">
    <property type="term" value="C:beta-galactosidase complex"/>
    <property type="evidence" value="ECO:0007669"/>
    <property type="project" value="InterPro"/>
</dbReference>
<feature type="domain" description="Glycoside hydrolase family 42 N-terminal" evidence="4">
    <location>
        <begin position="69"/>
        <end position="215"/>
    </location>
</feature>
<dbReference type="InterPro" id="IPR017853">
    <property type="entry name" value="GH"/>
</dbReference>
<evidence type="ECO:0000259" key="4">
    <source>
        <dbReference type="Pfam" id="PF02449"/>
    </source>
</evidence>
<protein>
    <submittedName>
        <fullName evidence="6">Beta-galactosidase GanA</fullName>
    </submittedName>
</protein>
<keyword evidence="3" id="KW-0732">Signal</keyword>
<dbReference type="GO" id="GO:0005975">
    <property type="term" value="P:carbohydrate metabolic process"/>
    <property type="evidence" value="ECO:0007669"/>
    <property type="project" value="InterPro"/>
</dbReference>
<feature type="signal peptide" evidence="3">
    <location>
        <begin position="1"/>
        <end position="25"/>
    </location>
</feature>
<dbReference type="Gene3D" id="2.60.220.20">
    <property type="entry name" value="putative beta-Galactosidase from caulobacter crescentus"/>
    <property type="match status" value="1"/>
</dbReference>
<keyword evidence="1" id="KW-0378">Hydrolase</keyword>
<proteinExistence type="predicted"/>
<reference evidence="6 7" key="1">
    <citation type="submission" date="2020-03" db="EMBL/GenBank/DDBJ databases">
        <title>Genomic Encyclopedia of Type Strains, Phase IV (KMG-IV): sequencing the most valuable type-strain genomes for metagenomic binning, comparative biology and taxonomic classification.</title>
        <authorList>
            <person name="Goeker M."/>
        </authorList>
    </citation>
    <scope>NUCLEOTIDE SEQUENCE [LARGE SCALE GENOMIC DNA]</scope>
    <source>
        <strain evidence="6 7">DSM 21299</strain>
    </source>
</reference>
<sequence length="538" mass="59521">MPRISHLLSALFALAFVSSATPSLAKSELPRIQTDKGRHAFFVDGKPFLMLGAQIHNSSNYPAVLPKIWPVMRALNANVVEAPVAWEQFEPVEGRFDYEWVDALLRDARRNDMRVVLLWFGSWKNGESTYAPEWVKADTRRFPRLQRQGGRPTLTLSPFGEATLAADQKAFVALMRYLRQADPQHTVIMVQVENEIGTHGVARDYSTAAERLFAQPVPELVQRAAGKQAGTWSEAFGAEADQAFAAWSYARFVEKVASAGKAEKALPLYINAAVFDADSTAMAAQIASGGPNWNVLPIWKAVAPSVDMIAPDLYLPIDSTYTGLLDRYARPDNPLFVPETSNATWAARFFWAALGRGAIGWAPFGMDATNYSNYPLGARTLDADTIEAFAPLYRLFRPIASDWARIASQNPTWGTAKTSSGTDSTVLGEWKIDVAYGQNNFDVPEWPDMKPPPWAKEPVGGGVVAQLGPNEFVIAGQYSRFRFTPVNAAANAQIMSAEEGTFVGGQWQMERRWNGDQTAHGFNFNEQPVLLRVRFSTF</sequence>
<feature type="domain" description="DUF5597" evidence="5">
    <location>
        <begin position="390"/>
        <end position="524"/>
    </location>
</feature>
<dbReference type="Proteomes" id="UP000576821">
    <property type="component" value="Unassembled WGS sequence"/>
</dbReference>
<keyword evidence="7" id="KW-1185">Reference proteome</keyword>
<dbReference type="AlphaFoldDB" id="A0A846M2X2"/>
<keyword evidence="2" id="KW-0326">Glycosidase</keyword>
<dbReference type="GO" id="GO:0004565">
    <property type="term" value="F:beta-galactosidase activity"/>
    <property type="evidence" value="ECO:0007669"/>
    <property type="project" value="InterPro"/>
</dbReference>
<evidence type="ECO:0000313" key="7">
    <source>
        <dbReference type="Proteomes" id="UP000576821"/>
    </source>
</evidence>
<accession>A0A846M2X2</accession>
<dbReference type="EMBL" id="JAASQR010000001">
    <property type="protein sequence ID" value="NIJ15943.1"/>
    <property type="molecule type" value="Genomic_DNA"/>
</dbReference>
<dbReference type="Pfam" id="PF18120">
    <property type="entry name" value="DUF5597"/>
    <property type="match status" value="1"/>
</dbReference>
<dbReference type="Gene3D" id="3.20.20.80">
    <property type="entry name" value="Glycosidases"/>
    <property type="match status" value="1"/>
</dbReference>
<dbReference type="Pfam" id="PF02449">
    <property type="entry name" value="Glyco_hydro_42"/>
    <property type="match status" value="1"/>
</dbReference>
<evidence type="ECO:0000313" key="6">
    <source>
        <dbReference type="EMBL" id="NIJ15943.1"/>
    </source>
</evidence>
<dbReference type="InterPro" id="IPR013529">
    <property type="entry name" value="Glyco_hydro_42_N"/>
</dbReference>
<name>A0A846M2X2_9SPHN</name>